<evidence type="ECO:0000313" key="1">
    <source>
        <dbReference type="EMBL" id="AYR01549.1"/>
    </source>
</evidence>
<name>A0A3G3M4Y0_9CAUD</name>
<proteinExistence type="predicted"/>
<evidence type="ECO:0000313" key="2">
    <source>
        <dbReference type="Proteomes" id="UP000272407"/>
    </source>
</evidence>
<dbReference type="RefSeq" id="YP_010656235.1">
    <property type="nucleotide sequence ID" value="NC_070836.1"/>
</dbReference>
<reference evidence="1 2" key="1">
    <citation type="submission" date="2018-09" db="EMBL/GenBank/DDBJ databases">
        <authorList>
            <person name="Rimple P.A."/>
            <person name="Stoner T.H."/>
            <person name="Garlena R.A."/>
            <person name="Russell D.A."/>
            <person name="Pope W.H."/>
            <person name="Jacobs-Sera D."/>
            <person name="Hatfull G.F."/>
        </authorList>
    </citation>
    <scope>NUCLEOTIDE SEQUENCE [LARGE SCALE GENOMIC DNA]</scope>
</reference>
<dbReference type="KEGG" id="vg:77932114"/>
<sequence>MSTRDELADLIEDAIDDVIYNCADAPPSLTGLVAHHATEAVLAAGYRKSRTITTPEELAALPVGSVVLHNGRAFQHYPAYPAPFDEYQKWKCGDGGFVRSTKDGGSILPAILIHEPKAAE</sequence>
<dbReference type="Proteomes" id="UP000272407">
    <property type="component" value="Segment"/>
</dbReference>
<dbReference type="EMBL" id="MH910041">
    <property type="protein sequence ID" value="AYR01549.1"/>
    <property type="molecule type" value="Genomic_DNA"/>
</dbReference>
<organism evidence="1 2">
    <name type="scientific">Arthrobacter phage Seahorse</name>
    <dbReference type="NCBI Taxonomy" id="2419611"/>
    <lineage>
        <taxon>Viruses</taxon>
        <taxon>Duplodnaviria</taxon>
        <taxon>Heunggongvirae</taxon>
        <taxon>Uroviricota</taxon>
        <taxon>Caudoviricetes</taxon>
        <taxon>Seamegvirus</taxon>
        <taxon>Seamegvirus seahorse</taxon>
    </lineage>
</organism>
<gene>
    <name evidence="1" type="primary">49</name>
    <name evidence="1" type="ORF">PBI_SEAHORSE_49</name>
</gene>
<accession>A0A3G3M4Y0</accession>
<keyword evidence="2" id="KW-1185">Reference proteome</keyword>
<protein>
    <submittedName>
        <fullName evidence="1">Uncharacterized protein</fullName>
    </submittedName>
</protein>
<dbReference type="GeneID" id="77932114"/>